<dbReference type="EMBL" id="JACVVK020000002">
    <property type="protein sequence ID" value="KAK7508164.1"/>
    <property type="molecule type" value="Genomic_DNA"/>
</dbReference>
<dbReference type="Proteomes" id="UP001519460">
    <property type="component" value="Unassembled WGS sequence"/>
</dbReference>
<reference evidence="1 2" key="1">
    <citation type="journal article" date="2023" name="Sci. Data">
        <title>Genome assembly of the Korean intertidal mud-creeper Batillaria attramentaria.</title>
        <authorList>
            <person name="Patra A.K."/>
            <person name="Ho P.T."/>
            <person name="Jun S."/>
            <person name="Lee S.J."/>
            <person name="Kim Y."/>
            <person name="Won Y.J."/>
        </authorList>
    </citation>
    <scope>NUCLEOTIDE SEQUENCE [LARGE SCALE GENOMIC DNA]</scope>
    <source>
        <strain evidence="1">Wonlab-2016</strain>
    </source>
</reference>
<name>A0ABD0M9N2_9CAEN</name>
<dbReference type="AlphaFoldDB" id="A0ABD0M9N2"/>
<evidence type="ECO:0000313" key="2">
    <source>
        <dbReference type="Proteomes" id="UP001519460"/>
    </source>
</evidence>
<gene>
    <name evidence="1" type="ORF">BaRGS_00000403</name>
</gene>
<comment type="caution">
    <text evidence="1">The sequence shown here is derived from an EMBL/GenBank/DDBJ whole genome shotgun (WGS) entry which is preliminary data.</text>
</comment>
<keyword evidence="2" id="KW-1185">Reference proteome</keyword>
<accession>A0ABD0M9N2</accession>
<protein>
    <submittedName>
        <fullName evidence="1">Uncharacterized protein</fullName>
    </submittedName>
</protein>
<evidence type="ECO:0000313" key="1">
    <source>
        <dbReference type="EMBL" id="KAK7508164.1"/>
    </source>
</evidence>
<proteinExistence type="predicted"/>
<sequence>MPSLLSKKSSDCSFVPTRADSGHNNVIQTSVKPCLHVMICKTTPPLPLSASKGKGYGVGKPGVTAFLLSSVMHAAGRSSTAEEEAERLKGAKVEG</sequence>
<organism evidence="1 2">
    <name type="scientific">Batillaria attramentaria</name>
    <dbReference type="NCBI Taxonomy" id="370345"/>
    <lineage>
        <taxon>Eukaryota</taxon>
        <taxon>Metazoa</taxon>
        <taxon>Spiralia</taxon>
        <taxon>Lophotrochozoa</taxon>
        <taxon>Mollusca</taxon>
        <taxon>Gastropoda</taxon>
        <taxon>Caenogastropoda</taxon>
        <taxon>Sorbeoconcha</taxon>
        <taxon>Cerithioidea</taxon>
        <taxon>Batillariidae</taxon>
        <taxon>Batillaria</taxon>
    </lineage>
</organism>